<dbReference type="Proteomes" id="UP000011988">
    <property type="component" value="Unassembled WGS sequence"/>
</dbReference>
<organism evidence="2 3">
    <name type="scientific">Leptospira alstonii serovar Sichuan str. 79601</name>
    <dbReference type="NCBI Taxonomy" id="1218565"/>
    <lineage>
        <taxon>Bacteria</taxon>
        <taxon>Pseudomonadati</taxon>
        <taxon>Spirochaetota</taxon>
        <taxon>Spirochaetia</taxon>
        <taxon>Leptospirales</taxon>
        <taxon>Leptospiraceae</taxon>
        <taxon>Leptospira</taxon>
    </lineage>
</organism>
<dbReference type="EMBL" id="ANIK01000003">
    <property type="protein sequence ID" value="EMJ98225.1"/>
    <property type="molecule type" value="Genomic_DNA"/>
</dbReference>
<evidence type="ECO:0000313" key="2">
    <source>
        <dbReference type="EMBL" id="EMJ98225.1"/>
    </source>
</evidence>
<sequence length="60" mass="6919">MFTAIPLVEEDRTGTEGIFFTDGFLLFFWTFVFIDFPFVILDSPNLLCGLRFQTATSLIF</sequence>
<gene>
    <name evidence="2" type="ORF">LEP1GSC194_2675</name>
</gene>
<dbReference type="PATRIC" id="fig|1218565.3.peg.373"/>
<reference evidence="2 3" key="1">
    <citation type="submission" date="2013-01" db="EMBL/GenBank/DDBJ databases">
        <authorList>
            <person name="Harkins D.M."/>
            <person name="Durkin A.S."/>
            <person name="Brinkac L.M."/>
            <person name="Haft D.H."/>
            <person name="Selengut J.D."/>
            <person name="Sanka R."/>
            <person name="DePew J."/>
            <person name="Purushe J."/>
            <person name="Galloway R.L."/>
            <person name="Vinetz J.M."/>
            <person name="Sutton G.G."/>
            <person name="Nierman W.C."/>
            <person name="Fouts D.E."/>
        </authorList>
    </citation>
    <scope>NUCLEOTIDE SEQUENCE [LARGE SCALE GENOMIC DNA]</scope>
    <source>
        <strain evidence="2 3">79601</strain>
    </source>
</reference>
<name>M6DI73_9LEPT</name>
<keyword evidence="1" id="KW-0812">Transmembrane</keyword>
<accession>M6DI73</accession>
<proteinExistence type="predicted"/>
<evidence type="ECO:0000256" key="1">
    <source>
        <dbReference type="SAM" id="Phobius"/>
    </source>
</evidence>
<comment type="caution">
    <text evidence="2">The sequence shown here is derived from an EMBL/GenBank/DDBJ whole genome shotgun (WGS) entry which is preliminary data.</text>
</comment>
<feature type="transmembrane region" description="Helical" evidence="1">
    <location>
        <begin position="18"/>
        <end position="41"/>
    </location>
</feature>
<dbReference type="AlphaFoldDB" id="M6DI73"/>
<protein>
    <submittedName>
        <fullName evidence="2">Uncharacterized protein</fullName>
    </submittedName>
</protein>
<keyword evidence="1" id="KW-1133">Transmembrane helix</keyword>
<evidence type="ECO:0000313" key="3">
    <source>
        <dbReference type="Proteomes" id="UP000011988"/>
    </source>
</evidence>
<keyword evidence="1" id="KW-0472">Membrane</keyword>